<protein>
    <recommendedName>
        <fullName evidence="5">Transglutaminase-like superfamily protein</fullName>
    </recommendedName>
</protein>
<dbReference type="InterPro" id="IPR024618">
    <property type="entry name" value="DUF3857"/>
</dbReference>
<dbReference type="RefSeq" id="WP_090837799.1">
    <property type="nucleotide sequence ID" value="NZ_FORM01000002.1"/>
</dbReference>
<dbReference type="EMBL" id="FORM01000002">
    <property type="protein sequence ID" value="SFI79824.1"/>
    <property type="molecule type" value="Genomic_DNA"/>
</dbReference>
<evidence type="ECO:0000259" key="1">
    <source>
        <dbReference type="Pfam" id="PF01841"/>
    </source>
</evidence>
<gene>
    <name evidence="3" type="ORF">SAMN05443431_102241</name>
</gene>
<dbReference type="Pfam" id="PF12969">
    <property type="entry name" value="DUF3857"/>
    <property type="match status" value="1"/>
</dbReference>
<evidence type="ECO:0008006" key="5">
    <source>
        <dbReference type="Google" id="ProtNLM"/>
    </source>
</evidence>
<feature type="domain" description="Transglutaminase-like" evidence="1">
    <location>
        <begin position="319"/>
        <end position="394"/>
    </location>
</feature>
<sequence>MKKLIILAFMFMSVVGQSQNFKFGKISKEELKETSHPNHPEANAVVLFKKQYTSFPFNNEDGFTQETRYHERIKIYNKEGYDWAIKKISLYDVSNTSQQKIEGLKGYTYTLVDGEIQKDKLRNENIFEKRTSKYYTSCTFTMPGLSEGCVIEFEYSIKSPFLSIEDVVLQYQIPINQIEVDIITPEFYNYNKVVNPKSSFLPKINESQKVRDEKILTKQRTVVKTSTTKFSESNLAFKENVVSVYMEDIPALKEEPFIDNLNNYRALIAFEYAFYRGPDLKIKSVATSWERVTETIYNDEDFGGQLNKKRYFEEAVDAAIAKATSDDEKILLIFNLVKSKVKFNDYIGFIAENGVKKAFKEGTGNVADINLMLVAMLRYAGVNANPVLVSTKDNGVPLFPTRSGFNYVICAVEAQDSVLLLDASSRFTKPNIIPEYVINWQGRLIREDGSSTWISLSPSVQSKNIVSASVQINADLSMEGKLRKALTAYQALSYRNNKAGLTNESLVQIIEKGNAGLVVSDLEVKNVNNVYKPIMQSYNFTLDGAVEDIAGNLYISPLLFLTNEENPFTQDSRAYPVDFVCPLSDKYIVNIDIPEGYQLESLPESEAINFNTDALTFSYLTKQIGDKIQIVVNLEINNTYILPSDYTNFKEFYKIMTDKKAEKIVLKKQ</sequence>
<dbReference type="InterPro" id="IPR002931">
    <property type="entry name" value="Transglutaminase-like"/>
</dbReference>
<evidence type="ECO:0000313" key="3">
    <source>
        <dbReference type="EMBL" id="SFI79824.1"/>
    </source>
</evidence>
<dbReference type="Gene3D" id="3.10.620.30">
    <property type="match status" value="1"/>
</dbReference>
<name>A0A1I3L506_9FLAO</name>
<feature type="domain" description="DUF3857" evidence="2">
    <location>
        <begin position="64"/>
        <end position="191"/>
    </location>
</feature>
<dbReference type="Gene3D" id="2.60.40.3140">
    <property type="match status" value="1"/>
</dbReference>
<evidence type="ECO:0000313" key="4">
    <source>
        <dbReference type="Proteomes" id="UP000199559"/>
    </source>
</evidence>
<dbReference type="Pfam" id="PF01841">
    <property type="entry name" value="Transglut_core"/>
    <property type="match status" value="1"/>
</dbReference>
<proteinExistence type="predicted"/>
<dbReference type="Proteomes" id="UP000199559">
    <property type="component" value="Unassembled WGS sequence"/>
</dbReference>
<dbReference type="STRING" id="1144750.SAMN05443431_102241"/>
<dbReference type="Gene3D" id="2.60.120.1130">
    <property type="match status" value="1"/>
</dbReference>
<evidence type="ECO:0000259" key="2">
    <source>
        <dbReference type="Pfam" id="PF12969"/>
    </source>
</evidence>
<organism evidence="3 4">
    <name type="scientific">Olleya namhaensis</name>
    <dbReference type="NCBI Taxonomy" id="1144750"/>
    <lineage>
        <taxon>Bacteria</taxon>
        <taxon>Pseudomonadati</taxon>
        <taxon>Bacteroidota</taxon>
        <taxon>Flavobacteriia</taxon>
        <taxon>Flavobacteriales</taxon>
        <taxon>Flavobacteriaceae</taxon>
    </lineage>
</organism>
<dbReference type="AlphaFoldDB" id="A0A1I3L506"/>
<keyword evidence="4" id="KW-1185">Reference proteome</keyword>
<accession>A0A1I3L506</accession>
<reference evidence="4" key="1">
    <citation type="submission" date="2016-10" db="EMBL/GenBank/DDBJ databases">
        <authorList>
            <person name="Varghese N."/>
            <person name="Submissions S."/>
        </authorList>
    </citation>
    <scope>NUCLEOTIDE SEQUENCE [LARGE SCALE GENOMIC DNA]</scope>
    <source>
        <strain evidence="4">DSM 28881</strain>
    </source>
</reference>